<organism evidence="1 2">
    <name type="scientific">Eutypa lata (strain UCR-EL1)</name>
    <name type="common">Grapevine dieback disease fungus</name>
    <name type="synonym">Eutypa armeniacae</name>
    <dbReference type="NCBI Taxonomy" id="1287681"/>
    <lineage>
        <taxon>Eukaryota</taxon>
        <taxon>Fungi</taxon>
        <taxon>Dikarya</taxon>
        <taxon>Ascomycota</taxon>
        <taxon>Pezizomycotina</taxon>
        <taxon>Sordariomycetes</taxon>
        <taxon>Xylariomycetidae</taxon>
        <taxon>Xylariales</taxon>
        <taxon>Diatrypaceae</taxon>
        <taxon>Eutypa</taxon>
    </lineage>
</organism>
<dbReference type="OMA" id="MWTEMAT"/>
<evidence type="ECO:0000313" key="2">
    <source>
        <dbReference type="Proteomes" id="UP000012174"/>
    </source>
</evidence>
<proteinExistence type="predicted"/>
<reference evidence="2" key="1">
    <citation type="journal article" date="2013" name="Genome Announc.">
        <title>Draft genome sequence of the grapevine dieback fungus Eutypa lata UCR-EL1.</title>
        <authorList>
            <person name="Blanco-Ulate B."/>
            <person name="Rolshausen P.E."/>
            <person name="Cantu D."/>
        </authorList>
    </citation>
    <scope>NUCLEOTIDE SEQUENCE [LARGE SCALE GENOMIC DNA]</scope>
    <source>
        <strain evidence="2">UCR-EL1</strain>
    </source>
</reference>
<dbReference type="OrthoDB" id="1600564at2759"/>
<dbReference type="Proteomes" id="UP000012174">
    <property type="component" value="Unassembled WGS sequence"/>
</dbReference>
<dbReference type="EMBL" id="KB706951">
    <property type="protein sequence ID" value="EMR65006.1"/>
    <property type="molecule type" value="Genomic_DNA"/>
</dbReference>
<dbReference type="AlphaFoldDB" id="M7T5B0"/>
<sequence length="195" mass="21734">MLRRPRAQDQASGLSSIQRIRDLDTVLTCIERWQAVSIEMAPGDWIGIGVDGFTQFTHCLVVLFKLTMLEEPGWDVDEVRKRADVFGILDHTCEVVHRVPAAVGMVDADGPRNGLFFKVTYFLRAIKALFLSELPPTIQVDSSRGNSSDPADPMADVAISDDFILNLADEPWFSDIMGSTWDFGIESPFDTPFPI</sequence>
<dbReference type="eggNOG" id="ENOG502RWZZ">
    <property type="taxonomic scope" value="Eukaryota"/>
</dbReference>
<dbReference type="HOGENOM" id="CLU_1396314_0_0_1"/>
<dbReference type="KEGG" id="ela:UCREL1_8024"/>
<protein>
    <submittedName>
        <fullName evidence="1">Putative zn 2cys6 transcription factor protein</fullName>
    </submittedName>
</protein>
<keyword evidence="2" id="KW-1185">Reference proteome</keyword>
<name>M7T5B0_EUTLA</name>
<evidence type="ECO:0000313" key="1">
    <source>
        <dbReference type="EMBL" id="EMR65006.1"/>
    </source>
</evidence>
<accession>M7T5B0</accession>
<gene>
    <name evidence="1" type="ORF">UCREL1_8024</name>
</gene>